<evidence type="ECO:0000256" key="3">
    <source>
        <dbReference type="SAM" id="Phobius"/>
    </source>
</evidence>
<accession>A0A5E4QRA5</accession>
<evidence type="ECO:0000313" key="5">
    <source>
        <dbReference type="Proteomes" id="UP000324832"/>
    </source>
</evidence>
<keyword evidence="5" id="KW-1185">Reference proteome</keyword>
<dbReference type="Proteomes" id="UP000324832">
    <property type="component" value="Unassembled WGS sequence"/>
</dbReference>
<sequence>MTVQRHYLSPKTNSPNGRNTSGNREVRKHFQPRVYVEEPERLPISITINKTPNPTKVLKDKKILVNFLYNPFTWRSRKLTFEWKPKKSVNICEWYKRRRALNELENERKKELRAEDAARRDEYENQRLHELTIWENLKKKRLEKERKRRVQRLYDSPIYNEPTPVIKTKKIKKENTHEAEKSLNIKERPLKPIKRVEEIKEEKPTPKTKLKKNRKIIEEPPLPNIVIVEQPQYKIEKQKPCVRPTARSKYVTVNKFNTRRTITDRFVNCCYKVCCQLYCYLTCIVVIVFTVIFLI</sequence>
<evidence type="ECO:0000313" key="4">
    <source>
        <dbReference type="EMBL" id="VVD00104.1"/>
    </source>
</evidence>
<dbReference type="EMBL" id="FZQP02004445">
    <property type="protein sequence ID" value="VVD00104.1"/>
    <property type="molecule type" value="Genomic_DNA"/>
</dbReference>
<feature type="coiled-coil region" evidence="1">
    <location>
        <begin position="97"/>
        <end position="126"/>
    </location>
</feature>
<feature type="region of interest" description="Disordered" evidence="2">
    <location>
        <begin position="1"/>
        <end position="28"/>
    </location>
</feature>
<gene>
    <name evidence="4" type="ORF">LSINAPIS_LOCUS10811</name>
</gene>
<feature type="transmembrane region" description="Helical" evidence="3">
    <location>
        <begin position="277"/>
        <end position="294"/>
    </location>
</feature>
<name>A0A5E4QRA5_9NEOP</name>
<keyword evidence="3" id="KW-1133">Transmembrane helix</keyword>
<organism evidence="4 5">
    <name type="scientific">Leptidea sinapis</name>
    <dbReference type="NCBI Taxonomy" id="189913"/>
    <lineage>
        <taxon>Eukaryota</taxon>
        <taxon>Metazoa</taxon>
        <taxon>Ecdysozoa</taxon>
        <taxon>Arthropoda</taxon>
        <taxon>Hexapoda</taxon>
        <taxon>Insecta</taxon>
        <taxon>Pterygota</taxon>
        <taxon>Neoptera</taxon>
        <taxon>Endopterygota</taxon>
        <taxon>Lepidoptera</taxon>
        <taxon>Glossata</taxon>
        <taxon>Ditrysia</taxon>
        <taxon>Papilionoidea</taxon>
        <taxon>Pieridae</taxon>
        <taxon>Dismorphiinae</taxon>
        <taxon>Leptidea</taxon>
    </lineage>
</organism>
<dbReference type="AlphaFoldDB" id="A0A5E4QRA5"/>
<keyword evidence="1" id="KW-0175">Coiled coil</keyword>
<feature type="compositionally biased region" description="Polar residues" evidence="2">
    <location>
        <begin position="10"/>
        <end position="23"/>
    </location>
</feature>
<evidence type="ECO:0000256" key="2">
    <source>
        <dbReference type="SAM" id="MobiDB-lite"/>
    </source>
</evidence>
<proteinExistence type="predicted"/>
<reference evidence="4 5" key="1">
    <citation type="submission" date="2017-07" db="EMBL/GenBank/DDBJ databases">
        <authorList>
            <person name="Talla V."/>
            <person name="Backstrom N."/>
        </authorList>
    </citation>
    <scope>NUCLEOTIDE SEQUENCE [LARGE SCALE GENOMIC DNA]</scope>
</reference>
<protein>
    <submittedName>
        <fullName evidence="4">Uncharacterized protein</fullName>
    </submittedName>
</protein>
<keyword evidence="3" id="KW-0472">Membrane</keyword>
<evidence type="ECO:0000256" key="1">
    <source>
        <dbReference type="SAM" id="Coils"/>
    </source>
</evidence>
<keyword evidence="3" id="KW-0812">Transmembrane</keyword>